<dbReference type="PANTHER" id="PTHR11929:SF194">
    <property type="entry name" value="ALPHA-(1,3)-FUCOSYLTRANSFERASE 10"/>
    <property type="match status" value="1"/>
</dbReference>
<organism evidence="6 7">
    <name type="scientific">Gemmiger gallinarum</name>
    <dbReference type="NCBI Taxonomy" id="2779354"/>
    <lineage>
        <taxon>Bacteria</taxon>
        <taxon>Bacillati</taxon>
        <taxon>Bacillota</taxon>
        <taxon>Clostridia</taxon>
        <taxon>Eubacteriales</taxon>
        <taxon>Gemmiger</taxon>
    </lineage>
</organism>
<keyword evidence="3" id="KW-0808">Transferase</keyword>
<dbReference type="RefSeq" id="WP_193501536.1">
    <property type="nucleotide sequence ID" value="NZ_JADCKC010000002.1"/>
</dbReference>
<dbReference type="PANTHER" id="PTHR11929">
    <property type="entry name" value="ALPHA- 1,3 -FUCOSYLTRANSFERASE"/>
    <property type="match status" value="1"/>
</dbReference>
<comment type="similarity">
    <text evidence="1">Belongs to the glycosyltransferase 10 family.</text>
</comment>
<evidence type="ECO:0000313" key="7">
    <source>
        <dbReference type="Proteomes" id="UP000768567"/>
    </source>
</evidence>
<accession>A0ABR9R508</accession>
<name>A0ABR9R508_9FIRM</name>
<feature type="domain" description="Fucosyltransferase C-terminal" evidence="4">
    <location>
        <begin position="123"/>
        <end position="252"/>
    </location>
</feature>
<feature type="domain" description="Alpha-(1,3)-fucosyltransferase FucT N-terminal" evidence="5">
    <location>
        <begin position="9"/>
        <end position="102"/>
    </location>
</feature>
<proteinExistence type="inferred from homology"/>
<sequence length="327" mass="37248">MADKQVRLGFCDLAPDWDPEDNYFTRVLRQGGYTVTVCRSPEEHPDFVISCGFGRAYLDYGCCRIQFSGEDSWPDLNVFDYSMGFPLLEYGDRYLRLPLYAMRDSWAPALIKHTLPDEDFLARKKFCNFVVSNDFSAERNAFFEALSAKRRVDSGGSYKNNMGGPVPDKLAFQKQYKFSIAYENSRDPGYCTEKIVDAFAAGTVPIYWGDPCIKEEFNPESFVCADDYPDNDALIDAIQAIDKDDALYLRYCRAPILTPGCRAERYTDGKACFAFLDAIFAKGPEGAICRNRSCWGGIYENDLRYYRDLAEEAKRPKGLLARLGLRR</sequence>
<comment type="caution">
    <text evidence="6">The sequence shown here is derived from an EMBL/GenBank/DDBJ whole genome shotgun (WGS) entry which is preliminary data.</text>
</comment>
<evidence type="ECO:0000256" key="2">
    <source>
        <dbReference type="ARBA" id="ARBA00022676"/>
    </source>
</evidence>
<dbReference type="Pfam" id="PF00852">
    <property type="entry name" value="Glyco_transf_10"/>
    <property type="match status" value="1"/>
</dbReference>
<keyword evidence="7" id="KW-1185">Reference proteome</keyword>
<gene>
    <name evidence="6" type="ORF">INF35_08745</name>
</gene>
<dbReference type="EMBL" id="JADCKC010000002">
    <property type="protein sequence ID" value="MBE5037870.1"/>
    <property type="molecule type" value="Genomic_DNA"/>
</dbReference>
<dbReference type="InterPro" id="IPR041058">
    <property type="entry name" value="FucT_N"/>
</dbReference>
<dbReference type="InterPro" id="IPR001503">
    <property type="entry name" value="Glyco_trans_10"/>
</dbReference>
<dbReference type="Gene3D" id="3.40.50.11660">
    <property type="entry name" value="Glycosyl transferase family 10, C-terminal domain"/>
    <property type="match status" value="1"/>
</dbReference>
<evidence type="ECO:0000259" key="5">
    <source>
        <dbReference type="Pfam" id="PF18025"/>
    </source>
</evidence>
<reference evidence="6 7" key="1">
    <citation type="submission" date="2020-10" db="EMBL/GenBank/DDBJ databases">
        <title>ChiBAC.</title>
        <authorList>
            <person name="Zenner C."/>
            <person name="Hitch T.C.A."/>
            <person name="Clavel T."/>
        </authorList>
    </citation>
    <scope>NUCLEOTIDE SEQUENCE [LARGE SCALE GENOMIC DNA]</scope>
    <source>
        <strain evidence="6 7">DSM 109015</strain>
    </source>
</reference>
<dbReference type="InterPro" id="IPR038577">
    <property type="entry name" value="GT10-like_C_sf"/>
</dbReference>
<evidence type="ECO:0000259" key="4">
    <source>
        <dbReference type="Pfam" id="PF00852"/>
    </source>
</evidence>
<dbReference type="Pfam" id="PF18025">
    <property type="entry name" value="FucT_N"/>
    <property type="match status" value="1"/>
</dbReference>
<evidence type="ECO:0008006" key="8">
    <source>
        <dbReference type="Google" id="ProtNLM"/>
    </source>
</evidence>
<evidence type="ECO:0000256" key="3">
    <source>
        <dbReference type="ARBA" id="ARBA00022679"/>
    </source>
</evidence>
<protein>
    <recommendedName>
        <fullName evidence="8">Alpha-(1,3)-fucosyltransferase FucT N-terminal domain-containing protein</fullName>
    </recommendedName>
</protein>
<dbReference type="Proteomes" id="UP000768567">
    <property type="component" value="Unassembled WGS sequence"/>
</dbReference>
<dbReference type="SUPFAM" id="SSF53756">
    <property type="entry name" value="UDP-Glycosyltransferase/glycogen phosphorylase"/>
    <property type="match status" value="1"/>
</dbReference>
<evidence type="ECO:0000313" key="6">
    <source>
        <dbReference type="EMBL" id="MBE5037870.1"/>
    </source>
</evidence>
<dbReference type="InterPro" id="IPR055270">
    <property type="entry name" value="Glyco_tran_10_C"/>
</dbReference>
<evidence type="ECO:0000256" key="1">
    <source>
        <dbReference type="ARBA" id="ARBA00008919"/>
    </source>
</evidence>
<keyword evidence="2" id="KW-0328">Glycosyltransferase</keyword>